<feature type="chain" id="PRO_5012619563" description="Secreted protein" evidence="1">
    <location>
        <begin position="26"/>
        <end position="150"/>
    </location>
</feature>
<evidence type="ECO:0000256" key="1">
    <source>
        <dbReference type="SAM" id="SignalP"/>
    </source>
</evidence>
<keyword evidence="1" id="KW-0732">Signal</keyword>
<reference evidence="2 3" key="1">
    <citation type="submission" date="2017-05" db="EMBL/GenBank/DDBJ databases">
        <title>Complete and WGS of Bordetella genogroups.</title>
        <authorList>
            <person name="Spilker T."/>
            <person name="LiPuma J."/>
        </authorList>
    </citation>
    <scope>NUCLEOTIDE SEQUENCE [LARGE SCALE GENOMIC DNA]</scope>
    <source>
        <strain evidence="2 3">AU7206</strain>
    </source>
</reference>
<dbReference type="EMBL" id="CP021111">
    <property type="protein sequence ID" value="ARP95250.1"/>
    <property type="molecule type" value="Genomic_DNA"/>
</dbReference>
<dbReference type="OrthoDB" id="8591210at2"/>
<dbReference type="AlphaFoldDB" id="A0A1W6ZDN0"/>
<evidence type="ECO:0000313" key="2">
    <source>
        <dbReference type="EMBL" id="ARP95250.1"/>
    </source>
</evidence>
<accession>A0A1W6ZDN0</accession>
<evidence type="ECO:0008006" key="4">
    <source>
        <dbReference type="Google" id="ProtNLM"/>
    </source>
</evidence>
<evidence type="ECO:0000313" key="3">
    <source>
        <dbReference type="Proteomes" id="UP000194161"/>
    </source>
</evidence>
<feature type="signal peptide" evidence="1">
    <location>
        <begin position="1"/>
        <end position="25"/>
    </location>
</feature>
<dbReference type="KEGG" id="bgm:CAL15_13160"/>
<keyword evidence="3" id="KW-1185">Reference proteome</keyword>
<name>A0A1W6ZDN0_9BORD</name>
<dbReference type="Proteomes" id="UP000194161">
    <property type="component" value="Chromosome"/>
</dbReference>
<sequence length="150" mass="16138">MQIIVTLRISAILVAAIATPVVASAECAHSAKEVFFCEASKGRVIQVCDAGKTIEYTFGTPKQPDIVLAAERDKVTTRQWSGMGPMAYNVRVPNGGTSYTVFWSSDRDPSHSPDAGVEVEINGKVAATVQCLAKRPIRNGMEDVDLQLAQ</sequence>
<organism evidence="2 3">
    <name type="scientific">Bordetella genomosp. 13</name>
    <dbReference type="NCBI Taxonomy" id="463040"/>
    <lineage>
        <taxon>Bacteria</taxon>
        <taxon>Pseudomonadati</taxon>
        <taxon>Pseudomonadota</taxon>
        <taxon>Betaproteobacteria</taxon>
        <taxon>Burkholderiales</taxon>
        <taxon>Alcaligenaceae</taxon>
        <taxon>Bordetella</taxon>
    </lineage>
</organism>
<dbReference type="STRING" id="463040.CAL15_13160"/>
<dbReference type="RefSeq" id="WP_086079015.1">
    <property type="nucleotide sequence ID" value="NZ_CP021111.1"/>
</dbReference>
<protein>
    <recommendedName>
        <fullName evidence="4">Secreted protein</fullName>
    </recommendedName>
</protein>
<gene>
    <name evidence="2" type="ORF">CAL15_13160</name>
</gene>
<proteinExistence type="predicted"/>